<dbReference type="InterPro" id="IPR036938">
    <property type="entry name" value="PAP2/HPO_sf"/>
</dbReference>
<comment type="caution">
    <text evidence="1">The sequence shown here is derived from an EMBL/GenBank/DDBJ whole genome shotgun (WGS) entry which is preliminary data.</text>
</comment>
<reference evidence="1 2" key="1">
    <citation type="journal article" date="2019" name="Nat. Med.">
        <title>A library of human gut bacterial isolates paired with longitudinal multiomics data enables mechanistic microbiome research.</title>
        <authorList>
            <person name="Poyet M."/>
            <person name="Groussin M."/>
            <person name="Gibbons S.M."/>
            <person name="Avila-Pacheco J."/>
            <person name="Jiang X."/>
            <person name="Kearney S.M."/>
            <person name="Perrotta A.R."/>
            <person name="Berdy B."/>
            <person name="Zhao S."/>
            <person name="Lieberman T.D."/>
            <person name="Swanson P.K."/>
            <person name="Smith M."/>
            <person name="Roesemann S."/>
            <person name="Alexander J.E."/>
            <person name="Rich S.A."/>
            <person name="Livny J."/>
            <person name="Vlamakis H."/>
            <person name="Clish C."/>
            <person name="Bullock K."/>
            <person name="Deik A."/>
            <person name="Scott J."/>
            <person name="Pierce K.A."/>
            <person name="Xavier R.J."/>
            <person name="Alm E.J."/>
        </authorList>
    </citation>
    <scope>NUCLEOTIDE SEQUENCE [LARGE SCALE GENOMIC DNA]</scope>
    <source>
        <strain evidence="1 2">BIOML-A4</strain>
    </source>
</reference>
<sequence length="162" mass="18290">MMNYKRFYDRISAPLRSYAKVLEGLNKLITRTFYLLFPIFLIWVWLRNGWFVLSTMVLIMGGGFFLLSLGRSLYNRPRPYQTWAIQPLIKKDSLGKSFPSRHVFSATVIAMLALTLNPWLGGAMLFLAGALALLRVLGGVHYPSDVLAGYAIGILVGLLLYL</sequence>
<dbReference type="AlphaFoldDB" id="A0A412F2W7"/>
<dbReference type="InterPro" id="IPR000326">
    <property type="entry name" value="PAP2/HPO"/>
</dbReference>
<dbReference type="RefSeq" id="WP_037604015.1">
    <property type="nucleotide sequence ID" value="NZ_CABIZY010000007.1"/>
</dbReference>
<name>A0A412F2W7_STRSL</name>
<dbReference type="SMART" id="SM00014">
    <property type="entry name" value="acidPPc"/>
    <property type="match status" value="1"/>
</dbReference>
<dbReference type="PANTHER" id="PTHR14969:SF13">
    <property type="entry name" value="AT30094P"/>
    <property type="match status" value="1"/>
</dbReference>
<organism evidence="1 2">
    <name type="scientific">Streptococcus salivarius</name>
    <dbReference type="NCBI Taxonomy" id="1304"/>
    <lineage>
        <taxon>Bacteria</taxon>
        <taxon>Bacillati</taxon>
        <taxon>Bacillota</taxon>
        <taxon>Bacilli</taxon>
        <taxon>Lactobacillales</taxon>
        <taxon>Streptococcaceae</taxon>
        <taxon>Streptococcus</taxon>
    </lineage>
</organism>
<dbReference type="SUPFAM" id="SSF48317">
    <property type="entry name" value="Acid phosphatase/Vanadium-dependent haloperoxidase"/>
    <property type="match status" value="1"/>
</dbReference>
<protein>
    <submittedName>
        <fullName evidence="1">Phosphatase PAP2 family protein</fullName>
    </submittedName>
</protein>
<evidence type="ECO:0000313" key="2">
    <source>
        <dbReference type="Proteomes" id="UP000439678"/>
    </source>
</evidence>
<evidence type="ECO:0000313" key="1">
    <source>
        <dbReference type="EMBL" id="MTR27641.1"/>
    </source>
</evidence>
<dbReference type="PANTHER" id="PTHR14969">
    <property type="entry name" value="SPHINGOSINE-1-PHOSPHATE PHOSPHOHYDROLASE"/>
    <property type="match status" value="1"/>
</dbReference>
<dbReference type="CDD" id="cd01610">
    <property type="entry name" value="PAP2_like"/>
    <property type="match status" value="1"/>
</dbReference>
<dbReference type="Pfam" id="PF01569">
    <property type="entry name" value="PAP2"/>
    <property type="match status" value="1"/>
</dbReference>
<accession>A0A412F2W7</accession>
<dbReference type="Gene3D" id="1.20.144.10">
    <property type="entry name" value="Phosphatidic acid phosphatase type 2/haloperoxidase"/>
    <property type="match status" value="1"/>
</dbReference>
<proteinExistence type="predicted"/>
<dbReference type="EMBL" id="WMYO01000004">
    <property type="protein sequence ID" value="MTR27641.1"/>
    <property type="molecule type" value="Genomic_DNA"/>
</dbReference>
<dbReference type="Proteomes" id="UP000439678">
    <property type="component" value="Unassembled WGS sequence"/>
</dbReference>
<gene>
    <name evidence="1" type="ORF">GMC65_04600</name>
</gene>